<feature type="region of interest" description="Disordered" evidence="1">
    <location>
        <begin position="122"/>
        <end position="179"/>
    </location>
</feature>
<dbReference type="AlphaFoldDB" id="A0AA36A070"/>
<organism evidence="2 3">
    <name type="scientific">Lactuca saligna</name>
    <name type="common">Willowleaf lettuce</name>
    <dbReference type="NCBI Taxonomy" id="75948"/>
    <lineage>
        <taxon>Eukaryota</taxon>
        <taxon>Viridiplantae</taxon>
        <taxon>Streptophyta</taxon>
        <taxon>Embryophyta</taxon>
        <taxon>Tracheophyta</taxon>
        <taxon>Spermatophyta</taxon>
        <taxon>Magnoliopsida</taxon>
        <taxon>eudicotyledons</taxon>
        <taxon>Gunneridae</taxon>
        <taxon>Pentapetalae</taxon>
        <taxon>asterids</taxon>
        <taxon>campanulids</taxon>
        <taxon>Asterales</taxon>
        <taxon>Asteraceae</taxon>
        <taxon>Cichorioideae</taxon>
        <taxon>Cichorieae</taxon>
        <taxon>Lactucinae</taxon>
        <taxon>Lactuca</taxon>
    </lineage>
</organism>
<protein>
    <submittedName>
        <fullName evidence="2">Uncharacterized protein</fullName>
    </submittedName>
</protein>
<evidence type="ECO:0000313" key="3">
    <source>
        <dbReference type="Proteomes" id="UP001177003"/>
    </source>
</evidence>
<keyword evidence="3" id="KW-1185">Reference proteome</keyword>
<dbReference type="PANTHER" id="PTHR34120">
    <property type="entry name" value="EXPRESSED PROTEIN"/>
    <property type="match status" value="1"/>
</dbReference>
<evidence type="ECO:0000256" key="1">
    <source>
        <dbReference type="SAM" id="MobiDB-lite"/>
    </source>
</evidence>
<dbReference type="Proteomes" id="UP001177003">
    <property type="component" value="Chromosome 9"/>
</dbReference>
<feature type="compositionally biased region" description="Acidic residues" evidence="1">
    <location>
        <begin position="60"/>
        <end position="74"/>
    </location>
</feature>
<proteinExistence type="predicted"/>
<evidence type="ECO:0000313" key="2">
    <source>
        <dbReference type="EMBL" id="CAI9302048.1"/>
    </source>
</evidence>
<name>A0AA36A070_LACSI</name>
<dbReference type="EMBL" id="OX465085">
    <property type="protein sequence ID" value="CAI9302048.1"/>
    <property type="molecule type" value="Genomic_DNA"/>
</dbReference>
<feature type="region of interest" description="Disordered" evidence="1">
    <location>
        <begin position="1"/>
        <end position="87"/>
    </location>
</feature>
<feature type="compositionally biased region" description="Polar residues" evidence="1">
    <location>
        <begin position="125"/>
        <end position="139"/>
    </location>
</feature>
<accession>A0AA36A070</accession>
<feature type="compositionally biased region" description="Basic and acidic residues" evidence="1">
    <location>
        <begin position="154"/>
        <end position="168"/>
    </location>
</feature>
<feature type="compositionally biased region" description="Basic and acidic residues" evidence="1">
    <location>
        <begin position="41"/>
        <end position="59"/>
    </location>
</feature>
<feature type="compositionally biased region" description="Basic and acidic residues" evidence="1">
    <location>
        <begin position="16"/>
        <end position="27"/>
    </location>
</feature>
<gene>
    <name evidence="2" type="ORF">LSALG_LOCUS40560</name>
</gene>
<reference evidence="2" key="1">
    <citation type="submission" date="2023-04" db="EMBL/GenBank/DDBJ databases">
        <authorList>
            <person name="Vijverberg K."/>
            <person name="Xiong W."/>
            <person name="Schranz E."/>
        </authorList>
    </citation>
    <scope>NUCLEOTIDE SEQUENCE</scope>
</reference>
<sequence length="232" mass="26466">MHSETLIPDSTPTTTNDHDHEHDHESKSNSNIDVLNSYSTADDHPEYNDDENSQIHDEFDHEDEENEIALDAEPDAGGGYDNNPPDSFWVSNNKVTDWLDNHTYIERKASVKLVQAARKFDQTKTRSNQRSVSFNQKPQATIIGFRQKPPAHNADGKAKQNDRQDNPRFSKNRSLPGKSFFQQVAEPRSPRVSCIGRVGSMRGRARRTGFWKTVKMAFLSKVRSNKLSRKDL</sequence>
<dbReference type="PANTHER" id="PTHR34120:SF29">
    <property type="entry name" value="CALCIUM_CALMODULIN-DEPENDENT PROTEIN KINASE"/>
    <property type="match status" value="1"/>
</dbReference>